<dbReference type="CDD" id="cd08422">
    <property type="entry name" value="PBP2_CrgA_like"/>
    <property type="match status" value="1"/>
</dbReference>
<dbReference type="OrthoDB" id="9786526at2"/>
<keyword evidence="4" id="KW-0804">Transcription</keyword>
<dbReference type="PROSITE" id="PS50931">
    <property type="entry name" value="HTH_LYSR"/>
    <property type="match status" value="1"/>
</dbReference>
<evidence type="ECO:0000313" key="6">
    <source>
        <dbReference type="EMBL" id="ABQ19017.1"/>
    </source>
</evidence>
<organism evidence="6 7">
    <name type="scientific">Vibrio cholerae serotype O1 (strain ATCC 39541 / Classical Ogawa 395 / O395)</name>
    <dbReference type="NCBI Taxonomy" id="345073"/>
    <lineage>
        <taxon>Bacteria</taxon>
        <taxon>Pseudomonadati</taxon>
        <taxon>Pseudomonadota</taxon>
        <taxon>Gammaproteobacteria</taxon>
        <taxon>Vibrionales</taxon>
        <taxon>Vibrionaceae</taxon>
        <taxon>Vibrio</taxon>
    </lineage>
</organism>
<dbReference type="GO" id="GO:0006351">
    <property type="term" value="P:DNA-templated transcription"/>
    <property type="evidence" value="ECO:0007669"/>
    <property type="project" value="TreeGrafter"/>
</dbReference>
<dbReference type="RefSeq" id="WP_001176687.1">
    <property type="nucleotide sequence ID" value="NC_009456.1"/>
</dbReference>
<dbReference type="GO" id="GO:0003700">
    <property type="term" value="F:DNA-binding transcription factor activity"/>
    <property type="evidence" value="ECO:0007669"/>
    <property type="project" value="InterPro"/>
</dbReference>
<reference evidence="6 7" key="1">
    <citation type="submission" date="2007-03" db="EMBL/GenBank/DDBJ databases">
        <authorList>
            <person name="Heidelberg J."/>
        </authorList>
    </citation>
    <scope>NUCLEOTIDE SEQUENCE [LARGE SCALE GENOMIC DNA]</scope>
    <source>
        <strain evidence="7">ATCC 39541 / Classical Ogawa 395 / O395</strain>
    </source>
</reference>
<feature type="domain" description="HTH lysR-type" evidence="5">
    <location>
        <begin position="6"/>
        <end position="63"/>
    </location>
</feature>
<dbReference type="FunFam" id="1.10.10.10:FF:000001">
    <property type="entry name" value="LysR family transcriptional regulator"/>
    <property type="match status" value="1"/>
</dbReference>
<evidence type="ECO:0000256" key="2">
    <source>
        <dbReference type="ARBA" id="ARBA00023015"/>
    </source>
</evidence>
<protein>
    <submittedName>
        <fullName evidence="6">Transcriptional regulator, LysR family</fullName>
    </submittedName>
</protein>
<dbReference type="InterPro" id="IPR058163">
    <property type="entry name" value="LysR-type_TF_proteobact-type"/>
</dbReference>
<evidence type="ECO:0000313" key="7">
    <source>
        <dbReference type="Proteomes" id="UP000000249"/>
    </source>
</evidence>
<dbReference type="PRINTS" id="PR00039">
    <property type="entry name" value="HTHLYSR"/>
</dbReference>
<dbReference type="Gene3D" id="3.40.190.290">
    <property type="match status" value="1"/>
</dbReference>
<evidence type="ECO:0000259" key="5">
    <source>
        <dbReference type="PROSITE" id="PS50931"/>
    </source>
</evidence>
<dbReference type="SUPFAM" id="SSF53850">
    <property type="entry name" value="Periplasmic binding protein-like II"/>
    <property type="match status" value="1"/>
</dbReference>
<dbReference type="Gene3D" id="1.10.10.10">
    <property type="entry name" value="Winged helix-like DNA-binding domain superfamily/Winged helix DNA-binding domain"/>
    <property type="match status" value="1"/>
</dbReference>
<dbReference type="EMBL" id="CP000626">
    <property type="protein sequence ID" value="ABQ19017.1"/>
    <property type="molecule type" value="Genomic_DNA"/>
</dbReference>
<sequence length="301" mass="34260">MQLNQLNLADIRAFVLIAKLGNFTKAAEELEVSRSHVSRQLSQLENSMGVTLVIRTTRSLSLTDAGELFYRQCEQALSSIEQAVLAAVDDVQEARGELRINSVGGHIGEELIADICSAFMQENPEVRIHLDFSSHRVDLIEEGFDVAFRMGKLEDASFVARKLTEIRMSTLASPTYFTLCGQPQHPKQLAEHRCLTGSVKRWSYQHKETKQALEVPVDGDLQCKNGRVLVRAALAHNGIIRVPTFYCHQEIARGELVEVFQDWHIPSVEFSLIYHKDKYQPVRLKRFIEFSKRYFEQGIIE</sequence>
<proteinExistence type="inferred from homology"/>
<dbReference type="KEGG" id="vcr:VC395_A1081"/>
<dbReference type="GO" id="GO:0043565">
    <property type="term" value="F:sequence-specific DNA binding"/>
    <property type="evidence" value="ECO:0007669"/>
    <property type="project" value="TreeGrafter"/>
</dbReference>
<gene>
    <name evidence="6" type="ordered locus">VC0395_0183</name>
</gene>
<evidence type="ECO:0000256" key="4">
    <source>
        <dbReference type="ARBA" id="ARBA00023163"/>
    </source>
</evidence>
<evidence type="ECO:0000256" key="1">
    <source>
        <dbReference type="ARBA" id="ARBA00009437"/>
    </source>
</evidence>
<name>A0A0H3AFE8_VIBC3</name>
<dbReference type="Proteomes" id="UP000000249">
    <property type="component" value="Chromosome 2"/>
</dbReference>
<dbReference type="eggNOG" id="COG0583">
    <property type="taxonomic scope" value="Bacteria"/>
</dbReference>
<dbReference type="Pfam" id="PF03466">
    <property type="entry name" value="LysR_substrate"/>
    <property type="match status" value="1"/>
</dbReference>
<dbReference type="KEGG" id="vco:VC0395_0183"/>
<comment type="similarity">
    <text evidence="1">Belongs to the LysR transcriptional regulatory family.</text>
</comment>
<accession>A0A0H3AFE8</accession>
<dbReference type="AlphaFoldDB" id="A0A0H3AFE8"/>
<dbReference type="Pfam" id="PF00126">
    <property type="entry name" value="HTH_1"/>
    <property type="match status" value="1"/>
</dbReference>
<keyword evidence="2" id="KW-0805">Transcription regulation</keyword>
<evidence type="ECO:0000256" key="3">
    <source>
        <dbReference type="ARBA" id="ARBA00023125"/>
    </source>
</evidence>
<dbReference type="PANTHER" id="PTHR30537">
    <property type="entry name" value="HTH-TYPE TRANSCRIPTIONAL REGULATOR"/>
    <property type="match status" value="1"/>
</dbReference>
<dbReference type="SUPFAM" id="SSF46785">
    <property type="entry name" value="Winged helix' DNA-binding domain"/>
    <property type="match status" value="1"/>
</dbReference>
<dbReference type="FunFam" id="3.40.190.290:FF:000053">
    <property type="entry name" value="LysR family transcriptional regulator"/>
    <property type="match status" value="1"/>
</dbReference>
<dbReference type="PATRIC" id="fig|345073.21.peg.3804"/>
<dbReference type="InterPro" id="IPR036388">
    <property type="entry name" value="WH-like_DNA-bd_sf"/>
</dbReference>
<dbReference type="PANTHER" id="PTHR30537:SF5">
    <property type="entry name" value="HTH-TYPE TRANSCRIPTIONAL ACTIVATOR TTDR-RELATED"/>
    <property type="match status" value="1"/>
</dbReference>
<dbReference type="InterPro" id="IPR036390">
    <property type="entry name" value="WH_DNA-bd_sf"/>
</dbReference>
<keyword evidence="3" id="KW-0238">DNA-binding</keyword>
<dbReference type="InterPro" id="IPR000847">
    <property type="entry name" value="LysR_HTH_N"/>
</dbReference>
<dbReference type="InterPro" id="IPR005119">
    <property type="entry name" value="LysR_subst-bd"/>
</dbReference>